<accession>A0A929RQN0</accession>
<dbReference type="EMBL" id="JABZGF010000198">
    <property type="protein sequence ID" value="MBF0966774.1"/>
    <property type="molecule type" value="Genomic_DNA"/>
</dbReference>
<dbReference type="RefSeq" id="WP_276738658.1">
    <property type="nucleotide sequence ID" value="NZ_CAJZKY010000005.1"/>
</dbReference>
<reference evidence="2" key="1">
    <citation type="submission" date="2020-04" db="EMBL/GenBank/DDBJ databases">
        <title>Deep metagenomics examines the oral microbiome during advanced dental caries in children, revealing novel taxa and co-occurrences with host molecules.</title>
        <authorList>
            <person name="Baker J.L."/>
            <person name="Morton J.T."/>
            <person name="Dinis M."/>
            <person name="Alvarez R."/>
            <person name="Tran N.C."/>
            <person name="Knight R."/>
            <person name="Edlund A."/>
        </authorList>
    </citation>
    <scope>NUCLEOTIDE SEQUENCE</scope>
    <source>
        <strain evidence="2">JCVI_30_bin.13</strain>
    </source>
</reference>
<proteinExistence type="predicted"/>
<dbReference type="Proteomes" id="UP000759246">
    <property type="component" value="Unassembled WGS sequence"/>
</dbReference>
<gene>
    <name evidence="2" type="ORF">HXK09_06420</name>
</gene>
<sequence length="62" mass="6436">MALSEQTAARLVGFDELGAQMQISTLTAIEADLRRALSADVPPGAPVPRVGVGSREDGRADT</sequence>
<comment type="caution">
    <text evidence="2">The sequence shown here is derived from an EMBL/GenBank/DDBJ whole genome shotgun (WGS) entry which is preliminary data.</text>
</comment>
<evidence type="ECO:0000313" key="2">
    <source>
        <dbReference type="EMBL" id="MBF0966774.1"/>
    </source>
</evidence>
<evidence type="ECO:0000313" key="3">
    <source>
        <dbReference type="Proteomes" id="UP000759246"/>
    </source>
</evidence>
<evidence type="ECO:0000256" key="1">
    <source>
        <dbReference type="SAM" id="MobiDB-lite"/>
    </source>
</evidence>
<name>A0A929RQN0_9ACTO</name>
<feature type="region of interest" description="Disordered" evidence="1">
    <location>
        <begin position="39"/>
        <end position="62"/>
    </location>
</feature>
<organism evidence="2 3">
    <name type="scientific">Actinomyces bouchesdurhonensis</name>
    <dbReference type="NCBI Taxonomy" id="1852361"/>
    <lineage>
        <taxon>Bacteria</taxon>
        <taxon>Bacillati</taxon>
        <taxon>Actinomycetota</taxon>
        <taxon>Actinomycetes</taxon>
        <taxon>Actinomycetales</taxon>
        <taxon>Actinomycetaceae</taxon>
        <taxon>Actinomyces</taxon>
    </lineage>
</organism>
<dbReference type="AlphaFoldDB" id="A0A929RQN0"/>
<protein>
    <submittedName>
        <fullName evidence="2">dUTP diphosphatase</fullName>
    </submittedName>
</protein>